<dbReference type="Proteomes" id="UP000095009">
    <property type="component" value="Unassembled WGS sequence"/>
</dbReference>
<accession>A0A1E3PRN5</accession>
<evidence type="ECO:0000259" key="1">
    <source>
        <dbReference type="Pfam" id="PF01702"/>
    </source>
</evidence>
<dbReference type="STRING" id="857566.A0A1E3PRN5"/>
<dbReference type="PANTHER" id="PTHR46064:SF1">
    <property type="entry name" value="QUEUINE TRNA-RIBOSYLTRANSFERASE ACCESSORY SUBUNIT 2"/>
    <property type="match status" value="1"/>
</dbReference>
<dbReference type="AlphaFoldDB" id="A0A1E3PRN5"/>
<dbReference type="GO" id="GO:0006400">
    <property type="term" value="P:tRNA modification"/>
    <property type="evidence" value="ECO:0007669"/>
    <property type="project" value="InterPro"/>
</dbReference>
<keyword evidence="3" id="KW-1185">Reference proteome</keyword>
<proteinExistence type="predicted"/>
<evidence type="ECO:0000313" key="3">
    <source>
        <dbReference type="Proteomes" id="UP000095009"/>
    </source>
</evidence>
<organism evidence="2 3">
    <name type="scientific">Nadsonia fulvescens var. elongata DSM 6958</name>
    <dbReference type="NCBI Taxonomy" id="857566"/>
    <lineage>
        <taxon>Eukaryota</taxon>
        <taxon>Fungi</taxon>
        <taxon>Dikarya</taxon>
        <taxon>Ascomycota</taxon>
        <taxon>Saccharomycotina</taxon>
        <taxon>Dipodascomycetes</taxon>
        <taxon>Dipodascales</taxon>
        <taxon>Dipodascales incertae sedis</taxon>
        <taxon>Nadsonia</taxon>
    </lineage>
</organism>
<name>A0A1E3PRN5_9ASCO</name>
<dbReference type="EMBL" id="KV454406">
    <property type="protein sequence ID" value="ODQ68079.1"/>
    <property type="molecule type" value="Genomic_DNA"/>
</dbReference>
<dbReference type="OrthoDB" id="27601at2759"/>
<dbReference type="InterPro" id="IPR050852">
    <property type="entry name" value="Queuine_tRNA-ribosyltrfase"/>
</dbReference>
<dbReference type="Gene3D" id="3.20.20.105">
    <property type="entry name" value="Queuine tRNA-ribosyltransferase-like"/>
    <property type="match status" value="1"/>
</dbReference>
<dbReference type="InterPro" id="IPR002616">
    <property type="entry name" value="tRNA_ribo_trans-like"/>
</dbReference>
<dbReference type="SUPFAM" id="SSF51713">
    <property type="entry name" value="tRNA-guanine transglycosylase"/>
    <property type="match status" value="1"/>
</dbReference>
<protein>
    <submittedName>
        <fullName evidence="2">tRNA-guanine transglycosylase</fullName>
    </submittedName>
</protein>
<dbReference type="Pfam" id="PF01702">
    <property type="entry name" value="TGT"/>
    <property type="match status" value="2"/>
</dbReference>
<sequence>MTNKLFSVRSSTEGNSRILARTGTLLLPKVGQVLTTPALLTPSTRGTLPNLTPDNVKNVTNIKAIQVSVECFMGKLPSVPFLKYPGDIREIFCLEDDMIMVLTPRASNAEPSNRANCDDAIEMKTVEGFRKLPIKNFIEFAQRFNPDILVCPLDLPDSGSGAFPGNNRIKKLVHRSRCWLNDIIEKVDTTNDTQIFVSVLPTVNPFYQKEYFSFINQNLESIKGLNFHPNISVLFSDDKDNVESSEFNLSKPCGLTPRDPASYVEAVSKFSNVAMDDLLELPRYVSSACTLPHHILKLVSQGYDLFNDDISVAYANAGVALDFTFPAPPFANDKERNFGISLWKKMYRIDMTSVHCHSTDVLGTHKKAYIHHLLNAKEMTSAVLLTIHNTRVMEDFFEGIRRTVDNNTFEQEMKRFFQIYSGDNDGVKLLRESRDIVPVASAFVLDRPPTRKLIAFYNDDLLWKKNNK</sequence>
<reference evidence="2 3" key="1">
    <citation type="journal article" date="2016" name="Proc. Natl. Acad. Sci. U.S.A.">
        <title>Comparative genomics of biotechnologically important yeasts.</title>
        <authorList>
            <person name="Riley R."/>
            <person name="Haridas S."/>
            <person name="Wolfe K.H."/>
            <person name="Lopes M.R."/>
            <person name="Hittinger C.T."/>
            <person name="Goeker M."/>
            <person name="Salamov A.A."/>
            <person name="Wisecaver J.H."/>
            <person name="Long T.M."/>
            <person name="Calvey C.H."/>
            <person name="Aerts A.L."/>
            <person name="Barry K.W."/>
            <person name="Choi C."/>
            <person name="Clum A."/>
            <person name="Coughlan A.Y."/>
            <person name="Deshpande S."/>
            <person name="Douglass A.P."/>
            <person name="Hanson S.J."/>
            <person name="Klenk H.-P."/>
            <person name="LaButti K.M."/>
            <person name="Lapidus A."/>
            <person name="Lindquist E.A."/>
            <person name="Lipzen A.M."/>
            <person name="Meier-Kolthoff J.P."/>
            <person name="Ohm R.A."/>
            <person name="Otillar R.P."/>
            <person name="Pangilinan J.L."/>
            <person name="Peng Y."/>
            <person name="Rokas A."/>
            <person name="Rosa C.A."/>
            <person name="Scheuner C."/>
            <person name="Sibirny A.A."/>
            <person name="Slot J.C."/>
            <person name="Stielow J.B."/>
            <person name="Sun H."/>
            <person name="Kurtzman C.P."/>
            <person name="Blackwell M."/>
            <person name="Grigoriev I.V."/>
            <person name="Jeffries T.W."/>
        </authorList>
    </citation>
    <scope>NUCLEOTIDE SEQUENCE [LARGE SCALE GENOMIC DNA]</scope>
    <source>
        <strain evidence="2 3">DSM 6958</strain>
    </source>
</reference>
<dbReference type="PANTHER" id="PTHR46064">
    <property type="entry name" value="QUEUINE TRNA-RIBOSYLTRANSFERASE ACCESSORY SUBUNIT 2"/>
    <property type="match status" value="1"/>
</dbReference>
<dbReference type="InterPro" id="IPR036511">
    <property type="entry name" value="TGT-like_sf"/>
</dbReference>
<gene>
    <name evidence="2" type="ORF">NADFUDRAFT_48736</name>
</gene>
<feature type="domain" description="tRNA-guanine(15) transglycosylase-like" evidence="1">
    <location>
        <begin position="280"/>
        <end position="420"/>
    </location>
</feature>
<evidence type="ECO:0000313" key="2">
    <source>
        <dbReference type="EMBL" id="ODQ68079.1"/>
    </source>
</evidence>
<feature type="domain" description="tRNA-guanine(15) transglycosylase-like" evidence="1">
    <location>
        <begin position="20"/>
        <end position="217"/>
    </location>
</feature>